<name>Q1QHS9_NITHX</name>
<protein>
    <submittedName>
        <fullName evidence="2">Uncharacterized protein</fullName>
    </submittedName>
</protein>
<accession>Q1QHS9</accession>
<dbReference type="STRING" id="323097.Nham_3489"/>
<proteinExistence type="predicted"/>
<dbReference type="EMBL" id="CP000319">
    <property type="protein sequence ID" value="ABE64218.1"/>
    <property type="molecule type" value="Genomic_DNA"/>
</dbReference>
<feature type="region of interest" description="Disordered" evidence="1">
    <location>
        <begin position="1"/>
        <end position="28"/>
    </location>
</feature>
<organism evidence="2 3">
    <name type="scientific">Nitrobacter hamburgensis (strain DSM 10229 / NCIMB 13809 / X14)</name>
    <dbReference type="NCBI Taxonomy" id="323097"/>
    <lineage>
        <taxon>Bacteria</taxon>
        <taxon>Pseudomonadati</taxon>
        <taxon>Pseudomonadota</taxon>
        <taxon>Alphaproteobacteria</taxon>
        <taxon>Hyphomicrobiales</taxon>
        <taxon>Nitrobacteraceae</taxon>
        <taxon>Nitrobacter</taxon>
    </lineage>
</organism>
<keyword evidence="3" id="KW-1185">Reference proteome</keyword>
<gene>
    <name evidence="2" type="ordered locus">Nham_3489</name>
</gene>
<dbReference type="Proteomes" id="UP000001953">
    <property type="component" value="Chromosome"/>
</dbReference>
<sequence length="96" mass="10110">MNAFAAGMAVTREGSDQRGNGVLPEKQGLHSSQSCHAACSMPALAASKAEAADMEIGRAPQRCRFCDQDALGHSYWMHFPRQTGVRFAGKGSGGAI</sequence>
<evidence type="ECO:0000313" key="3">
    <source>
        <dbReference type="Proteomes" id="UP000001953"/>
    </source>
</evidence>
<dbReference type="HOGENOM" id="CLU_2356863_0_0_5"/>
<dbReference type="KEGG" id="nha:Nham_3489"/>
<dbReference type="AlphaFoldDB" id="Q1QHS9"/>
<evidence type="ECO:0000313" key="2">
    <source>
        <dbReference type="EMBL" id="ABE64218.1"/>
    </source>
</evidence>
<evidence type="ECO:0000256" key="1">
    <source>
        <dbReference type="SAM" id="MobiDB-lite"/>
    </source>
</evidence>
<reference evidence="2 3" key="1">
    <citation type="submission" date="2006-03" db="EMBL/GenBank/DDBJ databases">
        <title>Complete sequence of chromosome of Nitrobacter hamburgensis X14.</title>
        <authorList>
            <consortium name="US DOE Joint Genome Institute"/>
            <person name="Copeland A."/>
            <person name="Lucas S."/>
            <person name="Lapidus A."/>
            <person name="Barry K."/>
            <person name="Detter J.C."/>
            <person name="Glavina del Rio T."/>
            <person name="Hammon N."/>
            <person name="Israni S."/>
            <person name="Dalin E."/>
            <person name="Tice H."/>
            <person name="Pitluck S."/>
            <person name="Chain P."/>
            <person name="Malfatti S."/>
            <person name="Shin M."/>
            <person name="Vergez L."/>
            <person name="Schmutz J."/>
            <person name="Larimer F."/>
            <person name="Land M."/>
            <person name="Hauser L."/>
            <person name="Kyrpides N."/>
            <person name="Ivanova N."/>
            <person name="Ward B."/>
            <person name="Arp D."/>
            <person name="Klotz M."/>
            <person name="Stein L."/>
            <person name="O'Mullan G."/>
            <person name="Starkenburg S."/>
            <person name="Sayavedra L."/>
            <person name="Poret-Peterson A.T."/>
            <person name="Gentry M.E."/>
            <person name="Bruce D."/>
            <person name="Richardson P."/>
        </authorList>
    </citation>
    <scope>NUCLEOTIDE SEQUENCE [LARGE SCALE GENOMIC DNA]</scope>
    <source>
        <strain evidence="3">DSM 10229 / NCIMB 13809 / X14</strain>
    </source>
</reference>